<comment type="caution">
    <text evidence="1">The sequence shown here is derived from an EMBL/GenBank/DDBJ whole genome shotgun (WGS) entry which is preliminary data.</text>
</comment>
<dbReference type="Proteomes" id="UP001428341">
    <property type="component" value="Unassembled WGS sequence"/>
</dbReference>
<protein>
    <submittedName>
        <fullName evidence="1">Uncharacterized protein</fullName>
    </submittedName>
</protein>
<evidence type="ECO:0000313" key="1">
    <source>
        <dbReference type="EMBL" id="KAK9177495.1"/>
    </source>
</evidence>
<keyword evidence="2" id="KW-1185">Reference proteome</keyword>
<dbReference type="AlphaFoldDB" id="A0AAP0LM68"/>
<evidence type="ECO:0000313" key="2">
    <source>
        <dbReference type="Proteomes" id="UP001428341"/>
    </source>
</evidence>
<name>A0AAP0LM68_9ROSI</name>
<reference evidence="1 2" key="1">
    <citation type="submission" date="2024-05" db="EMBL/GenBank/DDBJ databases">
        <title>Haplotype-resolved chromosome-level genome assembly of Huyou (Citrus changshanensis).</title>
        <authorList>
            <person name="Miao C."/>
            <person name="Chen W."/>
            <person name="Wu Y."/>
            <person name="Wang L."/>
            <person name="Zhao S."/>
            <person name="Grierson D."/>
            <person name="Xu C."/>
            <person name="Chen K."/>
        </authorList>
    </citation>
    <scope>NUCLEOTIDE SEQUENCE [LARGE SCALE GENOMIC DNA]</scope>
    <source>
        <strain evidence="1">01-14</strain>
        <tissue evidence="1">Leaf</tissue>
    </source>
</reference>
<organism evidence="1 2">
    <name type="scientific">Citrus x changshan-huyou</name>
    <dbReference type="NCBI Taxonomy" id="2935761"/>
    <lineage>
        <taxon>Eukaryota</taxon>
        <taxon>Viridiplantae</taxon>
        <taxon>Streptophyta</taxon>
        <taxon>Embryophyta</taxon>
        <taxon>Tracheophyta</taxon>
        <taxon>Spermatophyta</taxon>
        <taxon>Magnoliopsida</taxon>
        <taxon>eudicotyledons</taxon>
        <taxon>Gunneridae</taxon>
        <taxon>Pentapetalae</taxon>
        <taxon>rosids</taxon>
        <taxon>malvids</taxon>
        <taxon>Sapindales</taxon>
        <taxon>Rutaceae</taxon>
        <taxon>Aurantioideae</taxon>
        <taxon>Citrus</taxon>
    </lineage>
</organism>
<sequence>MVHVLGMIFIYLLKKIRFKTLSTYHWFEICMIHMVTLYEKQIKGCSNGGRKRYLEKGGNNKLLNREWRQYLKCTKRGLKVVRGGLGEHRGMESENEEVNEIVESNGLKVEQLPLNIDNWGEGKVR</sequence>
<dbReference type="EMBL" id="JBCGBO010000025">
    <property type="protein sequence ID" value="KAK9177495.1"/>
    <property type="molecule type" value="Genomic_DNA"/>
</dbReference>
<gene>
    <name evidence="1" type="ORF">WN944_029517</name>
</gene>
<accession>A0AAP0LM68</accession>
<proteinExistence type="predicted"/>